<evidence type="ECO:0000256" key="1">
    <source>
        <dbReference type="SAM" id="MobiDB-lite"/>
    </source>
</evidence>
<dbReference type="OrthoDB" id="1147408at2759"/>
<proteinExistence type="predicted"/>
<dbReference type="EMBL" id="CAEKDK010000008">
    <property type="protein sequence ID" value="CAB4291810.1"/>
    <property type="molecule type" value="Genomic_DNA"/>
</dbReference>
<reference evidence="2 4" key="2">
    <citation type="submission" date="2020-05" db="EMBL/GenBank/DDBJ databases">
        <authorList>
            <person name="Campoy J."/>
            <person name="Schneeberger K."/>
            <person name="Spophaly S."/>
        </authorList>
    </citation>
    <scope>NUCLEOTIDE SEQUENCE [LARGE SCALE GENOMIC DNA]</scope>
    <source>
        <strain evidence="2">PruArmRojPasFocal</strain>
    </source>
</reference>
<reference evidence="5" key="1">
    <citation type="journal article" date="2020" name="Genome Biol.">
        <title>Gamete binning: chromosome-level and haplotype-resolved genome assembly enabled by high-throughput single-cell sequencing of gamete genomes.</title>
        <authorList>
            <person name="Campoy J.A."/>
            <person name="Sun H."/>
            <person name="Goel M."/>
            <person name="Jiao W.-B."/>
            <person name="Folz-Donahue K."/>
            <person name="Wang N."/>
            <person name="Rubio M."/>
            <person name="Liu C."/>
            <person name="Kukat C."/>
            <person name="Ruiz D."/>
            <person name="Huettel B."/>
            <person name="Schneeberger K."/>
        </authorList>
    </citation>
    <scope>NUCLEOTIDE SEQUENCE [LARGE SCALE GENOMIC DNA]</scope>
    <source>
        <strain evidence="5">cv. Rojo Pasion</strain>
    </source>
</reference>
<dbReference type="Proteomes" id="UP000507245">
    <property type="component" value="Unassembled WGS sequence"/>
</dbReference>
<organism evidence="2 4">
    <name type="scientific">Prunus armeniaca</name>
    <name type="common">Apricot</name>
    <name type="synonym">Armeniaca vulgaris</name>
    <dbReference type="NCBI Taxonomy" id="36596"/>
    <lineage>
        <taxon>Eukaryota</taxon>
        <taxon>Viridiplantae</taxon>
        <taxon>Streptophyta</taxon>
        <taxon>Embryophyta</taxon>
        <taxon>Tracheophyta</taxon>
        <taxon>Spermatophyta</taxon>
        <taxon>Magnoliopsida</taxon>
        <taxon>eudicotyledons</taxon>
        <taxon>Gunneridae</taxon>
        <taxon>Pentapetalae</taxon>
        <taxon>rosids</taxon>
        <taxon>fabids</taxon>
        <taxon>Rosales</taxon>
        <taxon>Rosaceae</taxon>
        <taxon>Amygdaloideae</taxon>
        <taxon>Amygdaleae</taxon>
        <taxon>Prunus</taxon>
    </lineage>
</organism>
<evidence type="ECO:0000313" key="2">
    <source>
        <dbReference type="EMBL" id="CAB4291810.1"/>
    </source>
</evidence>
<evidence type="ECO:0000313" key="3">
    <source>
        <dbReference type="EMBL" id="CAB4322123.1"/>
    </source>
</evidence>
<feature type="region of interest" description="Disordered" evidence="1">
    <location>
        <begin position="37"/>
        <end position="74"/>
    </location>
</feature>
<evidence type="ECO:0000313" key="4">
    <source>
        <dbReference type="Proteomes" id="UP000507222"/>
    </source>
</evidence>
<keyword evidence="5" id="KW-1185">Reference proteome</keyword>
<gene>
    <name evidence="2" type="ORF">CURHAP_LOCUS52203</name>
    <name evidence="3" type="ORF">ORAREDHAP_LOCUS51438</name>
</gene>
<accession>A0A6J5VR76</accession>
<sequence>MDEENNMSQSVWFFSKYLHTRSHNNVAKTSMEAEFESEISKRHSSPRPLLPPKFLGSNNFPGHRLSLPEQQLLP</sequence>
<dbReference type="AlphaFoldDB" id="A0A6J5VR76"/>
<protein>
    <submittedName>
        <fullName evidence="2">Uncharacterized protein</fullName>
    </submittedName>
</protein>
<name>A0A6J5VR76_PRUAR</name>
<dbReference type="EMBL" id="CAEKKB010000008">
    <property type="protein sequence ID" value="CAB4322123.1"/>
    <property type="molecule type" value="Genomic_DNA"/>
</dbReference>
<evidence type="ECO:0000313" key="5">
    <source>
        <dbReference type="Proteomes" id="UP000507245"/>
    </source>
</evidence>
<dbReference type="Proteomes" id="UP000507222">
    <property type="component" value="Unassembled WGS sequence"/>
</dbReference>